<feature type="transmembrane region" description="Helical" evidence="1">
    <location>
        <begin position="12"/>
        <end position="29"/>
    </location>
</feature>
<sequence length="99" mass="11077">MLNQIKKDPFIPVILVLTFMLSIMITSFVRGKIYKPLQYKNSSNVLGLSTFHPLPPDCRPGSCGFCANCGSNPGISCGPLSRCSQKDENYYCRFDFNCQ</sequence>
<dbReference type="AlphaFoldDB" id="A0A1F5Z7S1"/>
<evidence type="ECO:0000313" key="2">
    <source>
        <dbReference type="EMBL" id="OGG08415.1"/>
    </source>
</evidence>
<name>A0A1F5Z7S1_9BACT</name>
<keyword evidence="1" id="KW-0812">Transmembrane</keyword>
<proteinExistence type="predicted"/>
<keyword evidence="1" id="KW-0472">Membrane</keyword>
<keyword evidence="1" id="KW-1133">Transmembrane helix</keyword>
<evidence type="ECO:0000313" key="3">
    <source>
        <dbReference type="Proteomes" id="UP000177354"/>
    </source>
</evidence>
<organism evidence="2 3">
    <name type="scientific">Candidatus Gottesmanbacteria bacterium RIFCSPHIGHO2_01_FULL_40_15</name>
    <dbReference type="NCBI Taxonomy" id="1798376"/>
    <lineage>
        <taxon>Bacteria</taxon>
        <taxon>Candidatus Gottesmaniibacteriota</taxon>
    </lineage>
</organism>
<dbReference type="EMBL" id="MFJF01000001">
    <property type="protein sequence ID" value="OGG08415.1"/>
    <property type="molecule type" value="Genomic_DNA"/>
</dbReference>
<protein>
    <submittedName>
        <fullName evidence="2">Uncharacterized protein</fullName>
    </submittedName>
</protein>
<gene>
    <name evidence="2" type="ORF">A2777_03115</name>
</gene>
<dbReference type="Proteomes" id="UP000177354">
    <property type="component" value="Unassembled WGS sequence"/>
</dbReference>
<evidence type="ECO:0000256" key="1">
    <source>
        <dbReference type="SAM" id="Phobius"/>
    </source>
</evidence>
<reference evidence="2 3" key="1">
    <citation type="journal article" date="2016" name="Nat. Commun.">
        <title>Thousands of microbial genomes shed light on interconnected biogeochemical processes in an aquifer system.</title>
        <authorList>
            <person name="Anantharaman K."/>
            <person name="Brown C.T."/>
            <person name="Hug L.A."/>
            <person name="Sharon I."/>
            <person name="Castelle C.J."/>
            <person name="Probst A.J."/>
            <person name="Thomas B.C."/>
            <person name="Singh A."/>
            <person name="Wilkins M.J."/>
            <person name="Karaoz U."/>
            <person name="Brodie E.L."/>
            <person name="Williams K.H."/>
            <person name="Hubbard S.S."/>
            <person name="Banfield J.F."/>
        </authorList>
    </citation>
    <scope>NUCLEOTIDE SEQUENCE [LARGE SCALE GENOMIC DNA]</scope>
</reference>
<comment type="caution">
    <text evidence="2">The sequence shown here is derived from an EMBL/GenBank/DDBJ whole genome shotgun (WGS) entry which is preliminary data.</text>
</comment>
<accession>A0A1F5Z7S1</accession>